<dbReference type="InterPro" id="IPR003869">
    <property type="entry name" value="Polysac_CapD-like"/>
</dbReference>
<feature type="transmembrane region" description="Helical" evidence="2">
    <location>
        <begin position="30"/>
        <end position="51"/>
    </location>
</feature>
<dbReference type="Pfam" id="PF02719">
    <property type="entry name" value="Polysacc_synt_2"/>
    <property type="match status" value="1"/>
</dbReference>
<dbReference type="Proteomes" id="UP000295453">
    <property type="component" value="Unassembled WGS sequence"/>
</dbReference>
<reference evidence="4 5" key="1">
    <citation type="submission" date="2019-03" db="EMBL/GenBank/DDBJ databases">
        <authorList>
            <person name="Kim M.K.M."/>
        </authorList>
    </citation>
    <scope>NUCLEOTIDE SEQUENCE [LARGE SCALE GENOMIC DNA]</scope>
    <source>
        <strain evidence="4 5">18JY15-6</strain>
    </source>
</reference>
<keyword evidence="2" id="KW-0812">Transmembrane</keyword>
<dbReference type="Gene3D" id="3.40.50.720">
    <property type="entry name" value="NAD(P)-binding Rossmann-like Domain"/>
    <property type="match status" value="2"/>
</dbReference>
<evidence type="ECO:0000313" key="4">
    <source>
        <dbReference type="EMBL" id="TCJ30200.1"/>
    </source>
</evidence>
<organism evidence="4 5">
    <name type="scientific">Nocardioides jejuensis</name>
    <dbReference type="NCBI Taxonomy" id="2502782"/>
    <lineage>
        <taxon>Bacteria</taxon>
        <taxon>Bacillati</taxon>
        <taxon>Actinomycetota</taxon>
        <taxon>Actinomycetes</taxon>
        <taxon>Propionibacteriales</taxon>
        <taxon>Nocardioidaceae</taxon>
        <taxon>Nocardioides</taxon>
    </lineage>
</organism>
<dbReference type="OrthoDB" id="9803111at2"/>
<dbReference type="PANTHER" id="PTHR43318">
    <property type="entry name" value="UDP-N-ACETYLGLUCOSAMINE 4,6-DEHYDRATASE"/>
    <property type="match status" value="1"/>
</dbReference>
<dbReference type="InterPro" id="IPR036291">
    <property type="entry name" value="NAD(P)-bd_dom_sf"/>
</dbReference>
<dbReference type="SUPFAM" id="SSF51735">
    <property type="entry name" value="NAD(P)-binding Rossmann-fold domains"/>
    <property type="match status" value="2"/>
</dbReference>
<dbReference type="RefSeq" id="WP_131582023.1">
    <property type="nucleotide sequence ID" value="NZ_SJZJ01000005.1"/>
</dbReference>
<sequence>MLGFDIVAIFAAYGLMAWLRYESARPDVPWAWVLGLAAVVAGVYLLLGFAFKTYLGRVAVATVEETLFIGFGAFLGVVCAQLVNTFGHGASVARSVPLAAGCLSLALMLTGRALWRRLAERIGYVEPSADSKRAVIVGAGETAEALVRSIWSTPGSPFVPVALLDDDRWKRHRRIEGVPVAGRVMDLESVVRRERAEVVIVAIHNASNDFLARIDEAAEAAGAEVKVVPSVAEMFDEEVTIRDVRDINMADILGRKPIETDVAEIAHIIKGKRVLVTGAGGSIGSELCRQIARWEPAELMMLDRDESALHGVQLTLSGHGLLHTDEVILSDIRDSAALNRIFDERRPEVVFHAAALKHLPMLEQYPLEGFKTNVLGTLNVLEAARRVGVERFVNISTDKAADPTSILGLSKRVAERITAGYARRSDGIYLSVRFGNVLGSRGSVLTAWTAQIAAGGPLTVTDKDVTRYFMTIAEACQLVLQAGAIGSAGEALILDMGEPVRLDDVARALIAKSGKPIDIIYTGLREGEKMDEILIAHDEGDNRPHHHLITHVAVPPLVDGVVLEVPERASFGEARDLLALWCTTGDTATLAIDMAAVDAAPRA</sequence>
<feature type="transmembrane region" description="Helical" evidence="2">
    <location>
        <begin position="58"/>
        <end position="83"/>
    </location>
</feature>
<gene>
    <name evidence="4" type="ORF">EPD65_04765</name>
</gene>
<keyword evidence="5" id="KW-1185">Reference proteome</keyword>
<dbReference type="CDD" id="cd05237">
    <property type="entry name" value="UDP_invert_4-6DH_SDR_e"/>
    <property type="match status" value="1"/>
</dbReference>
<dbReference type="AlphaFoldDB" id="A0A4R1CG60"/>
<keyword evidence="2" id="KW-1133">Transmembrane helix</keyword>
<dbReference type="EMBL" id="SJZJ01000005">
    <property type="protein sequence ID" value="TCJ30200.1"/>
    <property type="molecule type" value="Genomic_DNA"/>
</dbReference>
<evidence type="ECO:0000256" key="2">
    <source>
        <dbReference type="SAM" id="Phobius"/>
    </source>
</evidence>
<dbReference type="PANTHER" id="PTHR43318:SF1">
    <property type="entry name" value="POLYSACCHARIDE BIOSYNTHESIS PROTEIN EPSC-RELATED"/>
    <property type="match status" value="1"/>
</dbReference>
<comment type="caution">
    <text evidence="4">The sequence shown here is derived from an EMBL/GenBank/DDBJ whole genome shotgun (WGS) entry which is preliminary data.</text>
</comment>
<feature type="domain" description="Polysaccharide biosynthesis protein CapD-like" evidence="3">
    <location>
        <begin position="274"/>
        <end position="551"/>
    </location>
</feature>
<evidence type="ECO:0000259" key="3">
    <source>
        <dbReference type="Pfam" id="PF02719"/>
    </source>
</evidence>
<evidence type="ECO:0000256" key="1">
    <source>
        <dbReference type="ARBA" id="ARBA00007430"/>
    </source>
</evidence>
<accession>A0A4R1CG60</accession>
<name>A0A4R1CG60_9ACTN</name>
<dbReference type="Pfam" id="PF13727">
    <property type="entry name" value="CoA_binding_3"/>
    <property type="match status" value="1"/>
</dbReference>
<protein>
    <submittedName>
        <fullName evidence="4">Polysaccharide biosynthesis protein</fullName>
    </submittedName>
</protein>
<comment type="similarity">
    <text evidence="1">Belongs to the polysaccharide synthase family.</text>
</comment>
<evidence type="ECO:0000313" key="5">
    <source>
        <dbReference type="Proteomes" id="UP000295453"/>
    </source>
</evidence>
<proteinExistence type="inferred from homology"/>
<dbReference type="InterPro" id="IPR051203">
    <property type="entry name" value="Polysaccharide_Synthase-Rel"/>
</dbReference>
<keyword evidence="2" id="KW-0472">Membrane</keyword>